<dbReference type="InterPro" id="IPR027461">
    <property type="entry name" value="Carboxypeptidase_A_C_sf"/>
</dbReference>
<dbReference type="GeneID" id="55994875"/>
<accession>A0A7H8R1N3</accession>
<evidence type="ECO:0000259" key="4">
    <source>
        <dbReference type="Pfam" id="PF17676"/>
    </source>
</evidence>
<gene>
    <name evidence="5" type="ORF">TRUGW13939_07382</name>
</gene>
<dbReference type="KEGG" id="trg:TRUGW13939_07382"/>
<evidence type="ECO:0000256" key="2">
    <source>
        <dbReference type="ARBA" id="ARBA00022801"/>
    </source>
</evidence>
<dbReference type="InterPro" id="IPR027478">
    <property type="entry name" value="LdcA_N"/>
</dbReference>
<dbReference type="Proteomes" id="UP000509510">
    <property type="component" value="Chromosome IV"/>
</dbReference>
<dbReference type="InterPro" id="IPR040449">
    <property type="entry name" value="Peptidase_S66_N"/>
</dbReference>
<dbReference type="SUPFAM" id="SSF141986">
    <property type="entry name" value="LD-carboxypeptidase A C-terminal domain-like"/>
    <property type="match status" value="1"/>
</dbReference>
<comment type="similarity">
    <text evidence="1">Belongs to the peptidase S66 family.</text>
</comment>
<dbReference type="SUPFAM" id="SSF52317">
    <property type="entry name" value="Class I glutamine amidotransferase-like"/>
    <property type="match status" value="1"/>
</dbReference>
<dbReference type="EMBL" id="CP055901">
    <property type="protein sequence ID" value="QKX60239.1"/>
    <property type="molecule type" value="Genomic_DNA"/>
</dbReference>
<organism evidence="5 6">
    <name type="scientific">Talaromyces rugulosus</name>
    <name type="common">Penicillium rugulosum</name>
    <dbReference type="NCBI Taxonomy" id="121627"/>
    <lineage>
        <taxon>Eukaryota</taxon>
        <taxon>Fungi</taxon>
        <taxon>Dikarya</taxon>
        <taxon>Ascomycota</taxon>
        <taxon>Pezizomycotina</taxon>
        <taxon>Eurotiomycetes</taxon>
        <taxon>Eurotiomycetidae</taxon>
        <taxon>Eurotiales</taxon>
        <taxon>Trichocomaceae</taxon>
        <taxon>Talaromyces</taxon>
        <taxon>Talaromyces sect. Islandici</taxon>
    </lineage>
</organism>
<dbReference type="InterPro" id="IPR029062">
    <property type="entry name" value="Class_I_gatase-like"/>
</dbReference>
<dbReference type="Gene3D" id="3.50.30.60">
    <property type="entry name" value="LD-carboxypeptidase A C-terminal domain-like"/>
    <property type="match status" value="1"/>
</dbReference>
<dbReference type="OrthoDB" id="5186469at2759"/>
<evidence type="ECO:0000259" key="3">
    <source>
        <dbReference type="Pfam" id="PF02016"/>
    </source>
</evidence>
<dbReference type="PANTHER" id="PTHR30237:SF4">
    <property type="entry name" value="LD-CARBOXYPEPTIDASE C-TERMINAL DOMAIN-CONTAINING PROTEIN"/>
    <property type="match status" value="1"/>
</dbReference>
<feature type="domain" description="LD-carboxypeptidase N-terminal" evidence="3">
    <location>
        <begin position="19"/>
        <end position="138"/>
    </location>
</feature>
<dbReference type="CDD" id="cd07062">
    <property type="entry name" value="Peptidase_S66_mccF_like"/>
    <property type="match status" value="1"/>
</dbReference>
<dbReference type="AlphaFoldDB" id="A0A7H8R1N3"/>
<dbReference type="PIRSF" id="PIRSF028757">
    <property type="entry name" value="LD-carboxypeptidase"/>
    <property type="match status" value="1"/>
</dbReference>
<dbReference type="Gene3D" id="3.40.50.10740">
    <property type="entry name" value="Class I glutamine amidotransferase-like"/>
    <property type="match status" value="1"/>
</dbReference>
<name>A0A7H8R1N3_TALRU</name>
<protein>
    <recommendedName>
        <fullName evidence="7">LD-carboxypeptidase C-terminal domain-containing protein</fullName>
    </recommendedName>
</protein>
<keyword evidence="6" id="KW-1185">Reference proteome</keyword>
<dbReference type="GO" id="GO:0016787">
    <property type="term" value="F:hydrolase activity"/>
    <property type="evidence" value="ECO:0007669"/>
    <property type="project" value="UniProtKB-KW"/>
</dbReference>
<keyword evidence="2" id="KW-0378">Hydrolase</keyword>
<evidence type="ECO:0008006" key="7">
    <source>
        <dbReference type="Google" id="ProtNLM"/>
    </source>
</evidence>
<dbReference type="InterPro" id="IPR003507">
    <property type="entry name" value="S66_fam"/>
</dbReference>
<dbReference type="RefSeq" id="XP_035346416.1">
    <property type="nucleotide sequence ID" value="XM_035490523.1"/>
</dbReference>
<dbReference type="Pfam" id="PF02016">
    <property type="entry name" value="Peptidase_S66"/>
    <property type="match status" value="1"/>
</dbReference>
<evidence type="ECO:0000313" key="5">
    <source>
        <dbReference type="EMBL" id="QKX60239.1"/>
    </source>
</evidence>
<sequence length="358" mass="39468">MLEEMDAIIPKALKKGDTIAFISPSARLNNILPTPLTRGKAYLESLGFNVQIIFTSLASPTSIKESVRTRCDELHAAFRDNSIAAIICTIGGSHANEMLPFLDYSLIKSNPKIFVGYSDTTFLHYAIQSRTGLRTFYGPSVLTDFSDSPKPIQFTIDHFLHVLTEAGNPVGSLPRSPIYTVDHSDFFFGNEASEKPREVVESPSWRWLRKGRATGHLYGGTIICVVRLQATNYAPTSWKGKILFLESAMGDDMELPYSVSEFRNNLVDLALSGILHDISGLVVGRGYKYDAGMQDELAGVIEEVFDVIVGRCRNEELPILMNVDFGHTSPLLTLPIGALASLDSGLDEFRIMDPGVQD</sequence>
<feature type="domain" description="LD-carboxypeptidase C-terminal" evidence="4">
    <location>
        <begin position="214"/>
        <end position="342"/>
    </location>
</feature>
<evidence type="ECO:0000313" key="6">
    <source>
        <dbReference type="Proteomes" id="UP000509510"/>
    </source>
</evidence>
<reference evidence="6" key="1">
    <citation type="submission" date="2020-06" db="EMBL/GenBank/DDBJ databases">
        <title>A chromosome-scale genome assembly of Talaromyces rugulosus W13939.</title>
        <authorList>
            <person name="Wang B."/>
            <person name="Guo L."/>
            <person name="Ye K."/>
            <person name="Wang L."/>
        </authorList>
    </citation>
    <scope>NUCLEOTIDE SEQUENCE [LARGE SCALE GENOMIC DNA]</scope>
    <source>
        <strain evidence="6">W13939</strain>
    </source>
</reference>
<dbReference type="PANTHER" id="PTHR30237">
    <property type="entry name" value="MURAMOYLTETRAPEPTIDE CARBOXYPEPTIDASE"/>
    <property type="match status" value="1"/>
</dbReference>
<evidence type="ECO:0000256" key="1">
    <source>
        <dbReference type="ARBA" id="ARBA00010233"/>
    </source>
</evidence>
<proteinExistence type="inferred from homology"/>
<dbReference type="InterPro" id="IPR040921">
    <property type="entry name" value="Peptidase_S66C"/>
</dbReference>
<dbReference type="Pfam" id="PF17676">
    <property type="entry name" value="Peptidase_S66C"/>
    <property type="match status" value="1"/>
</dbReference>